<evidence type="ECO:0000313" key="3">
    <source>
        <dbReference type="EMBL" id="GGK77579.1"/>
    </source>
</evidence>
<protein>
    <recommendedName>
        <fullName evidence="1 2">Integrase catalytic domain-containing protein</fullName>
    </recommendedName>
</protein>
<evidence type="ECO:0000259" key="1">
    <source>
        <dbReference type="Pfam" id="PF00665"/>
    </source>
</evidence>
<dbReference type="InterPro" id="IPR012337">
    <property type="entry name" value="RNaseH-like_sf"/>
</dbReference>
<sequence>MRSRQQPADQAVPDLLERVFTASAPDRRYVGDITYLPTGDGRFLYLATVIDPPSRRLAGWSIADHMCTEVVTDALRAVAATRGGALAESFFATLKGELLGDRAWSSRAAARSAIFESIEGWYNLHRLHSSLGCVSPAVHEAAVAA</sequence>
<dbReference type="PANTHER" id="PTHR46889:SF4">
    <property type="entry name" value="TRANSPOSASE INSO FOR INSERTION SEQUENCE ELEMENT IS911B-RELATED"/>
    <property type="match status" value="1"/>
</dbReference>
<dbReference type="AlphaFoldDB" id="A0AA37BIR5"/>
<dbReference type="PANTHER" id="PTHR46889">
    <property type="entry name" value="TRANSPOSASE INSF FOR INSERTION SEQUENCE IS3B-RELATED"/>
    <property type="match status" value="1"/>
</dbReference>
<feature type="domain" description="Integrase catalytic" evidence="1">
    <location>
        <begin position="23"/>
        <end position="85"/>
    </location>
</feature>
<dbReference type="EMBL" id="BMQD01000012">
    <property type="protein sequence ID" value="GGK77579.1"/>
    <property type="molecule type" value="Genomic_DNA"/>
</dbReference>
<dbReference type="SUPFAM" id="SSF53098">
    <property type="entry name" value="Ribonuclease H-like"/>
    <property type="match status" value="1"/>
</dbReference>
<dbReference type="Proteomes" id="UP000627984">
    <property type="component" value="Unassembled WGS sequence"/>
</dbReference>
<dbReference type="InterPro" id="IPR001584">
    <property type="entry name" value="Integrase_cat-core"/>
</dbReference>
<reference evidence="3" key="1">
    <citation type="journal article" date="2014" name="Int. J. Syst. Evol. Microbiol.">
        <title>Complete genome sequence of Corynebacterium casei LMG S-19264T (=DSM 44701T), isolated from a smear-ripened cheese.</title>
        <authorList>
            <consortium name="US DOE Joint Genome Institute (JGI-PGF)"/>
            <person name="Walter F."/>
            <person name="Albersmeier A."/>
            <person name="Kalinowski J."/>
            <person name="Ruckert C."/>
        </authorList>
    </citation>
    <scope>NUCLEOTIDE SEQUENCE</scope>
    <source>
        <strain evidence="3">JCM 3093</strain>
    </source>
</reference>
<dbReference type="Pfam" id="PF13333">
    <property type="entry name" value="rve_2"/>
    <property type="match status" value="1"/>
</dbReference>
<dbReference type="GO" id="GO:0015074">
    <property type="term" value="P:DNA integration"/>
    <property type="evidence" value="ECO:0007669"/>
    <property type="project" value="InterPro"/>
</dbReference>
<organism evidence="3 4">
    <name type="scientific">Planomonospora parontospora</name>
    <dbReference type="NCBI Taxonomy" id="58119"/>
    <lineage>
        <taxon>Bacteria</taxon>
        <taxon>Bacillati</taxon>
        <taxon>Actinomycetota</taxon>
        <taxon>Actinomycetes</taxon>
        <taxon>Streptosporangiales</taxon>
        <taxon>Streptosporangiaceae</taxon>
        <taxon>Planomonospora</taxon>
    </lineage>
</organism>
<proteinExistence type="predicted"/>
<evidence type="ECO:0000259" key="2">
    <source>
        <dbReference type="Pfam" id="PF13333"/>
    </source>
</evidence>
<evidence type="ECO:0000313" key="4">
    <source>
        <dbReference type="Proteomes" id="UP000627984"/>
    </source>
</evidence>
<name>A0AA37BIR5_9ACTN</name>
<feature type="domain" description="Integrase catalytic" evidence="2">
    <location>
        <begin position="88"/>
        <end position="139"/>
    </location>
</feature>
<dbReference type="InterPro" id="IPR050900">
    <property type="entry name" value="Transposase_IS3/IS150/IS904"/>
</dbReference>
<comment type="caution">
    <text evidence="3">The sequence shown here is derived from an EMBL/GenBank/DDBJ whole genome shotgun (WGS) entry which is preliminary data.</text>
</comment>
<dbReference type="Pfam" id="PF00665">
    <property type="entry name" value="rve"/>
    <property type="match status" value="1"/>
</dbReference>
<reference evidence="3" key="2">
    <citation type="submission" date="2022-09" db="EMBL/GenBank/DDBJ databases">
        <authorList>
            <person name="Sun Q."/>
            <person name="Ohkuma M."/>
        </authorList>
    </citation>
    <scope>NUCLEOTIDE SEQUENCE</scope>
    <source>
        <strain evidence="3">JCM 3093</strain>
    </source>
</reference>
<gene>
    <name evidence="3" type="ORF">GCM10010126_41130</name>
</gene>
<accession>A0AA37BIR5</accession>